<gene>
    <name evidence="3" type="ORF">SDC9_67850</name>
</gene>
<proteinExistence type="predicted"/>
<feature type="coiled-coil region" evidence="1">
    <location>
        <begin position="89"/>
        <end position="123"/>
    </location>
</feature>
<evidence type="ECO:0000313" key="3">
    <source>
        <dbReference type="EMBL" id="MPM21406.1"/>
    </source>
</evidence>
<dbReference type="Pfam" id="PF16872">
    <property type="entry name" value="putAbiC"/>
    <property type="match status" value="1"/>
</dbReference>
<comment type="caution">
    <text evidence="3">The sequence shown here is derived from an EMBL/GenBank/DDBJ whole genome shotgun (WGS) entry which is preliminary data.</text>
</comment>
<dbReference type="AlphaFoldDB" id="A0A644XYS5"/>
<keyword evidence="2" id="KW-0472">Membrane</keyword>
<evidence type="ECO:0000256" key="1">
    <source>
        <dbReference type="SAM" id="Coils"/>
    </source>
</evidence>
<keyword evidence="2" id="KW-1133">Transmembrane helix</keyword>
<dbReference type="EMBL" id="VSSQ01003583">
    <property type="protein sequence ID" value="MPM21406.1"/>
    <property type="molecule type" value="Genomic_DNA"/>
</dbReference>
<name>A0A644XYS5_9ZZZZ</name>
<feature type="transmembrane region" description="Helical" evidence="2">
    <location>
        <begin position="57"/>
        <end position="78"/>
    </location>
</feature>
<protein>
    <recommendedName>
        <fullName evidence="4">Phage abortive infection protein</fullName>
    </recommendedName>
</protein>
<organism evidence="3">
    <name type="scientific">bioreactor metagenome</name>
    <dbReference type="NCBI Taxonomy" id="1076179"/>
    <lineage>
        <taxon>unclassified sequences</taxon>
        <taxon>metagenomes</taxon>
        <taxon>ecological metagenomes</taxon>
    </lineage>
</organism>
<reference evidence="3" key="1">
    <citation type="submission" date="2019-08" db="EMBL/GenBank/DDBJ databases">
        <authorList>
            <person name="Kucharzyk K."/>
            <person name="Murdoch R.W."/>
            <person name="Higgins S."/>
            <person name="Loffler F."/>
        </authorList>
    </citation>
    <scope>NUCLEOTIDE SEQUENCE</scope>
</reference>
<evidence type="ECO:0000256" key="2">
    <source>
        <dbReference type="SAM" id="Phobius"/>
    </source>
</evidence>
<evidence type="ECO:0008006" key="4">
    <source>
        <dbReference type="Google" id="ProtNLM"/>
    </source>
</evidence>
<keyword evidence="2" id="KW-0812">Transmembrane</keyword>
<feature type="transmembrane region" description="Helical" evidence="2">
    <location>
        <begin position="15"/>
        <end position="37"/>
    </location>
</feature>
<accession>A0A644XYS5</accession>
<dbReference type="InterPro" id="IPR031709">
    <property type="entry name" value="PutAbiC"/>
</dbReference>
<keyword evidence="1" id="KW-0175">Coiled coil</keyword>
<sequence>MGTKKNINNFFSEKIGLILAAIGLTSIVFTSIIFIVFGDWTFSNTLNESKVGQFGDFIGGVVGSLFALSGVILYYVALKEQRKEISLSQEALNLQIEALNHQVDEFKAQKEELEETRKVYIEQTNLFREQTIYYSTQTKEYIKQTNIANLQQFDSSFYSILGVLNNLRNSINEKSNRSYFDDIYLKLKSIESKEQTLPEYYSTIIKKYIDVFYENNSVLSHYFKTIYRIIKMIDASDIQETDKKQYAKIFRSQLTDVELLILYYNYHSILGNKVRVLAIKYELFKHIQILDKIELNFDKSNDIKGKLSIYINIMSNLIKSNLIKYNDLESTSDINIREIQNFLDLESEIALQIDSRLCLTISFTKEIWENQQIFDKKFIKETISKCIYDILYLSKFRIPIGNEIETSIVEFEQNIEFRFIINEIENI</sequence>